<sequence>MDDLHQLIEVEVAGIIHDVLYLDAMSELVYWCHARWVTVHPSEKAKLPTEHPDVAMEFKAGNFTVQKTRKCSQSSHEQNNALFKGDGGTVDLTDNPSAFAVGWLLDQRGSRADFRHSDQTPSVQTAFAEDVRSLVNVIEDHDNLIGEESVDMIDPRHQGNCRSCSDRGCPEYKDDWPGAVQVFHQRASGKKNQAH</sequence>
<name>A0A8J5JMB3_HOMAM</name>
<proteinExistence type="predicted"/>
<dbReference type="PANTHER" id="PTHR47018">
    <property type="entry name" value="CXC DOMAIN-CONTAINING PROTEIN-RELATED"/>
    <property type="match status" value="1"/>
</dbReference>
<organism evidence="1 2">
    <name type="scientific">Homarus americanus</name>
    <name type="common">American lobster</name>
    <dbReference type="NCBI Taxonomy" id="6706"/>
    <lineage>
        <taxon>Eukaryota</taxon>
        <taxon>Metazoa</taxon>
        <taxon>Ecdysozoa</taxon>
        <taxon>Arthropoda</taxon>
        <taxon>Crustacea</taxon>
        <taxon>Multicrustacea</taxon>
        <taxon>Malacostraca</taxon>
        <taxon>Eumalacostraca</taxon>
        <taxon>Eucarida</taxon>
        <taxon>Decapoda</taxon>
        <taxon>Pleocyemata</taxon>
        <taxon>Astacidea</taxon>
        <taxon>Nephropoidea</taxon>
        <taxon>Nephropidae</taxon>
        <taxon>Homarus</taxon>
    </lineage>
</organism>
<comment type="caution">
    <text evidence="1">The sequence shown here is derived from an EMBL/GenBank/DDBJ whole genome shotgun (WGS) entry which is preliminary data.</text>
</comment>
<dbReference type="AlphaFoldDB" id="A0A8J5JMB3"/>
<dbReference type="Proteomes" id="UP000747542">
    <property type="component" value="Unassembled WGS sequence"/>
</dbReference>
<accession>A0A8J5JMB3</accession>
<gene>
    <name evidence="1" type="ORF">Hamer_G008773</name>
</gene>
<reference evidence="1" key="1">
    <citation type="journal article" date="2021" name="Sci. Adv.">
        <title>The American lobster genome reveals insights on longevity, neural, and immune adaptations.</title>
        <authorList>
            <person name="Polinski J.M."/>
            <person name="Zimin A.V."/>
            <person name="Clark K.F."/>
            <person name="Kohn A.B."/>
            <person name="Sadowski N."/>
            <person name="Timp W."/>
            <person name="Ptitsyn A."/>
            <person name="Khanna P."/>
            <person name="Romanova D.Y."/>
            <person name="Williams P."/>
            <person name="Greenwood S.J."/>
            <person name="Moroz L.L."/>
            <person name="Walt D.R."/>
            <person name="Bodnar A.G."/>
        </authorList>
    </citation>
    <scope>NUCLEOTIDE SEQUENCE</scope>
    <source>
        <strain evidence="1">GMGI-L3</strain>
    </source>
</reference>
<protein>
    <submittedName>
        <fullName evidence="1">Uncharacterized protein</fullName>
    </submittedName>
</protein>
<evidence type="ECO:0000313" key="2">
    <source>
        <dbReference type="Proteomes" id="UP000747542"/>
    </source>
</evidence>
<evidence type="ECO:0000313" key="1">
    <source>
        <dbReference type="EMBL" id="KAG7158155.1"/>
    </source>
</evidence>
<keyword evidence="2" id="KW-1185">Reference proteome</keyword>
<dbReference type="EMBL" id="JAHLQT010035566">
    <property type="protein sequence ID" value="KAG7158155.1"/>
    <property type="molecule type" value="Genomic_DNA"/>
</dbReference>